<dbReference type="RefSeq" id="WP_044851755.1">
    <property type="nucleotide sequence ID" value="NZ_CP016174.1"/>
</dbReference>
<dbReference type="AlphaFoldDB" id="A0A193C219"/>
<evidence type="ECO:0000256" key="1">
    <source>
        <dbReference type="SAM" id="MobiDB-lite"/>
    </source>
</evidence>
<gene>
    <name evidence="2" type="ORF">SD37_24370</name>
</gene>
<evidence type="ECO:0000313" key="3">
    <source>
        <dbReference type="Proteomes" id="UP000093695"/>
    </source>
</evidence>
<dbReference type="Proteomes" id="UP000093695">
    <property type="component" value="Chromosome"/>
</dbReference>
<proteinExistence type="predicted"/>
<protein>
    <submittedName>
        <fullName evidence="2">Uncharacterized protein</fullName>
    </submittedName>
</protein>
<feature type="region of interest" description="Disordered" evidence="1">
    <location>
        <begin position="1"/>
        <end position="24"/>
    </location>
</feature>
<accession>A0A193C219</accession>
<keyword evidence="3" id="KW-1185">Reference proteome</keyword>
<reference evidence="2 3" key="1">
    <citation type="journal article" date="2015" name="Genome Announc.">
        <title>Draft Genome Sequence of Norvancomycin-Producing Strain Amycolatopsis orientalis CPCC200066.</title>
        <authorList>
            <person name="Lei X."/>
            <person name="Yuan F."/>
            <person name="Shi Y."/>
            <person name="Li X."/>
            <person name="Wang L."/>
            <person name="Hong B."/>
        </authorList>
    </citation>
    <scope>NUCLEOTIDE SEQUENCE [LARGE SCALE GENOMIC DNA]</scope>
    <source>
        <strain evidence="2 3">B-37</strain>
    </source>
</reference>
<dbReference type="EMBL" id="CP016174">
    <property type="protein sequence ID" value="ANN18448.1"/>
    <property type="molecule type" value="Genomic_DNA"/>
</dbReference>
<dbReference type="KEGG" id="aori:SD37_24370"/>
<sequence>MSPASRTPYTMVLPRDDRPSPGERAGVIGPGWSWAAFLTPWAAGRPAPRYRWTLFETAAHAVDDLRRCLDDGVISRRGALCSSVLRKRGAPRELVLCDGADLACVVHEVRSGVHVTDAGDACFARWRKDMEGHRFTIVNAGVPTVW</sequence>
<organism evidence="2 3">
    <name type="scientific">Amycolatopsis orientalis</name>
    <name type="common">Nocardia orientalis</name>
    <dbReference type="NCBI Taxonomy" id="31958"/>
    <lineage>
        <taxon>Bacteria</taxon>
        <taxon>Bacillati</taxon>
        <taxon>Actinomycetota</taxon>
        <taxon>Actinomycetes</taxon>
        <taxon>Pseudonocardiales</taxon>
        <taxon>Pseudonocardiaceae</taxon>
        <taxon>Amycolatopsis</taxon>
    </lineage>
</organism>
<evidence type="ECO:0000313" key="2">
    <source>
        <dbReference type="EMBL" id="ANN18448.1"/>
    </source>
</evidence>
<name>A0A193C219_AMYOR</name>